<evidence type="ECO:0000256" key="2">
    <source>
        <dbReference type="ARBA" id="ARBA00022692"/>
    </source>
</evidence>
<dbReference type="GO" id="GO:0071944">
    <property type="term" value="C:cell periphery"/>
    <property type="evidence" value="ECO:0007669"/>
    <property type="project" value="UniProtKB-ARBA"/>
</dbReference>
<keyword evidence="3 6" id="KW-1133">Transmembrane helix</keyword>
<evidence type="ECO:0000313" key="8">
    <source>
        <dbReference type="Proteomes" id="UP000639643"/>
    </source>
</evidence>
<feature type="compositionally biased region" description="Low complexity" evidence="5">
    <location>
        <begin position="352"/>
        <end position="366"/>
    </location>
</feature>
<protein>
    <submittedName>
        <fullName evidence="7">Transmembrane alpha-helix domain-containing protein</fullName>
    </submittedName>
</protein>
<comment type="caution">
    <text evidence="7">The sequence shown here is derived from an EMBL/GenBank/DDBJ whole genome shotgun (WGS) entry which is preliminary data.</text>
</comment>
<dbReference type="InterPro" id="IPR051694">
    <property type="entry name" value="Immunoregulatory_rcpt-like"/>
</dbReference>
<dbReference type="OrthoDB" id="4158815at2759"/>
<feature type="region of interest" description="Disordered" evidence="5">
    <location>
        <begin position="211"/>
        <end position="231"/>
    </location>
</feature>
<organism evidence="7 8">
    <name type="scientific">Colletotrichum musicola</name>
    <dbReference type="NCBI Taxonomy" id="2175873"/>
    <lineage>
        <taxon>Eukaryota</taxon>
        <taxon>Fungi</taxon>
        <taxon>Dikarya</taxon>
        <taxon>Ascomycota</taxon>
        <taxon>Pezizomycotina</taxon>
        <taxon>Sordariomycetes</taxon>
        <taxon>Hypocreomycetidae</taxon>
        <taxon>Glomerellales</taxon>
        <taxon>Glomerellaceae</taxon>
        <taxon>Colletotrichum</taxon>
        <taxon>Colletotrichum orchidearum species complex</taxon>
    </lineage>
</organism>
<feature type="compositionally biased region" description="Low complexity" evidence="5">
    <location>
        <begin position="285"/>
        <end position="297"/>
    </location>
</feature>
<reference evidence="7" key="1">
    <citation type="journal article" date="2020" name="Phytopathology">
        <title>Genome Sequence Resources of Colletotrichum truncatum, C. plurivorum, C. musicola, and C. sojae: Four Species Pathogenic to Soybean (Glycine max).</title>
        <authorList>
            <person name="Rogerio F."/>
            <person name="Boufleur T.R."/>
            <person name="Ciampi-Guillardi M."/>
            <person name="Sukno S.A."/>
            <person name="Thon M.R."/>
            <person name="Massola Junior N.S."/>
            <person name="Baroncelli R."/>
        </authorList>
    </citation>
    <scope>NUCLEOTIDE SEQUENCE</scope>
    <source>
        <strain evidence="7">LFN0074</strain>
    </source>
</reference>
<feature type="transmembrane region" description="Helical" evidence="6">
    <location>
        <begin position="235"/>
        <end position="259"/>
    </location>
</feature>
<accession>A0A8H6MRH2</accession>
<dbReference type="EMBL" id="WIGM01001074">
    <property type="protein sequence ID" value="KAF6805531.1"/>
    <property type="molecule type" value="Genomic_DNA"/>
</dbReference>
<dbReference type="AlphaFoldDB" id="A0A8H6MRH2"/>
<proteinExistence type="predicted"/>
<dbReference type="PANTHER" id="PTHR15549:SF30">
    <property type="entry name" value="MID2 DOMAIN-CONTAINING PROTEIN"/>
    <property type="match status" value="1"/>
</dbReference>
<name>A0A8H6MRH2_9PEZI</name>
<sequence>MAAAKLDSNAWYIVSETRVDQVTNTKYNNNLQTTNQGLRVYALKPAAWQFHPVGNIEGRYLARLNTSGIREQLSVCYRADEIHPSRTIGCMRDSVSDESQMWDISNWGDGSWKFTNVANGTKYVLDVHPNSNLFMSSEVEGTEGVSDKQVAQHWVMSSERPVNDGAYSTIYTAATTAEASSSTTSSVLSTITGASGSASVSGASGTLTGTGLNSSATSSSTGSAEPASSGLSPGAAAGIGLGVAIGAVALIGAGVFFWWRRRKATKAAAGGPDGPDDQMHQHHNGAAAGYSPGAAHASTIAPSPSPNTAYKDYYGNEAKVLGHMQPHAHAAEAGNTPIYEAPNEARYEMDSGHGQPHHGYQQGPAQLDDTARR</sequence>
<keyword evidence="8" id="KW-1185">Reference proteome</keyword>
<keyword evidence="4 6" id="KW-0472">Membrane</keyword>
<gene>
    <name evidence="7" type="ORF">CMUS01_14593</name>
</gene>
<dbReference type="PANTHER" id="PTHR15549">
    <property type="entry name" value="PAIRED IMMUNOGLOBULIN-LIKE TYPE 2 RECEPTOR"/>
    <property type="match status" value="1"/>
</dbReference>
<feature type="region of interest" description="Disordered" evidence="5">
    <location>
        <begin position="267"/>
        <end position="303"/>
    </location>
</feature>
<evidence type="ECO:0000256" key="6">
    <source>
        <dbReference type="SAM" id="Phobius"/>
    </source>
</evidence>
<comment type="subcellular location">
    <subcellularLocation>
        <location evidence="1">Membrane</location>
        <topology evidence="1">Single-pass membrane protein</topology>
    </subcellularLocation>
</comment>
<evidence type="ECO:0000256" key="3">
    <source>
        <dbReference type="ARBA" id="ARBA00022989"/>
    </source>
</evidence>
<evidence type="ECO:0000256" key="1">
    <source>
        <dbReference type="ARBA" id="ARBA00004167"/>
    </source>
</evidence>
<evidence type="ECO:0000256" key="5">
    <source>
        <dbReference type="SAM" id="MobiDB-lite"/>
    </source>
</evidence>
<feature type="region of interest" description="Disordered" evidence="5">
    <location>
        <begin position="336"/>
        <end position="373"/>
    </location>
</feature>
<dbReference type="Proteomes" id="UP000639643">
    <property type="component" value="Unassembled WGS sequence"/>
</dbReference>
<dbReference type="GO" id="GO:0016020">
    <property type="term" value="C:membrane"/>
    <property type="evidence" value="ECO:0007669"/>
    <property type="project" value="UniProtKB-SubCell"/>
</dbReference>
<keyword evidence="2 6" id="KW-0812">Transmembrane</keyword>
<evidence type="ECO:0000313" key="7">
    <source>
        <dbReference type="EMBL" id="KAF6805531.1"/>
    </source>
</evidence>
<evidence type="ECO:0000256" key="4">
    <source>
        <dbReference type="ARBA" id="ARBA00023136"/>
    </source>
</evidence>